<dbReference type="InterPro" id="IPR014729">
    <property type="entry name" value="Rossmann-like_a/b/a_fold"/>
</dbReference>
<dbReference type="EnsemblPlants" id="AET7Gv21230700.10">
    <property type="protein sequence ID" value="AET7Gv21230700.10"/>
    <property type="gene ID" value="AET7Gv21230700"/>
</dbReference>
<evidence type="ECO:0000256" key="1">
    <source>
        <dbReference type="SAM" id="MobiDB-lite"/>
    </source>
</evidence>
<dbReference type="Gramene" id="AET7Gv21230700.10">
    <property type="protein sequence ID" value="AET7Gv21230700.10"/>
    <property type="gene ID" value="AET7Gv21230700"/>
</dbReference>
<accession>A0A453T3Z0</accession>
<name>A0A453T3Z0_AEGTS</name>
<protein>
    <submittedName>
        <fullName evidence="2">Uncharacterized protein</fullName>
    </submittedName>
</protein>
<feature type="compositionally biased region" description="Low complexity" evidence="1">
    <location>
        <begin position="25"/>
        <end position="47"/>
    </location>
</feature>
<sequence length="188" mass="20272">MGGGRSCSLARGYWSACPTTPGDAPSCCRGRSGSSPSPTIPSSPSMSLGGRGRKNRLQKANAFVIYMLGELVETCEAKQVNLEAKVICSSSIPRALAREAEQTDAKFLVVGRSRSKYHRNHFEVANYCFMHAPNSCSVIAVGREGLAQTQSSNRLKSQSFDGSSNISSSSTWSRTLTKLLRSSSIRKQ</sequence>
<reference evidence="3" key="1">
    <citation type="journal article" date="2014" name="Science">
        <title>Ancient hybridizations among the ancestral genomes of bread wheat.</title>
        <authorList>
            <consortium name="International Wheat Genome Sequencing Consortium,"/>
            <person name="Marcussen T."/>
            <person name="Sandve S.R."/>
            <person name="Heier L."/>
            <person name="Spannagl M."/>
            <person name="Pfeifer M."/>
            <person name="Jakobsen K.S."/>
            <person name="Wulff B.B."/>
            <person name="Steuernagel B."/>
            <person name="Mayer K.F."/>
            <person name="Olsen O.A."/>
        </authorList>
    </citation>
    <scope>NUCLEOTIDE SEQUENCE [LARGE SCALE GENOMIC DNA]</scope>
    <source>
        <strain evidence="3">cv. AL8/78</strain>
    </source>
</reference>
<evidence type="ECO:0000313" key="3">
    <source>
        <dbReference type="Proteomes" id="UP000015105"/>
    </source>
</evidence>
<evidence type="ECO:0000313" key="2">
    <source>
        <dbReference type="EnsemblPlants" id="AET7Gv21230700.10"/>
    </source>
</evidence>
<dbReference type="AlphaFoldDB" id="A0A453T3Z0"/>
<dbReference type="SUPFAM" id="SSF52402">
    <property type="entry name" value="Adenine nucleotide alpha hydrolases-like"/>
    <property type="match status" value="1"/>
</dbReference>
<reference evidence="2" key="4">
    <citation type="submission" date="2019-03" db="UniProtKB">
        <authorList>
            <consortium name="EnsemblPlants"/>
        </authorList>
    </citation>
    <scope>IDENTIFICATION</scope>
</reference>
<feature type="region of interest" description="Disordered" evidence="1">
    <location>
        <begin position="19"/>
        <end position="52"/>
    </location>
</feature>
<reference evidence="2" key="5">
    <citation type="journal article" date="2021" name="G3 (Bethesda)">
        <title>Aegilops tauschii genome assembly Aet v5.0 features greater sequence contiguity and improved annotation.</title>
        <authorList>
            <person name="Wang L."/>
            <person name="Zhu T."/>
            <person name="Rodriguez J.C."/>
            <person name="Deal K.R."/>
            <person name="Dubcovsky J."/>
            <person name="McGuire P.E."/>
            <person name="Lux T."/>
            <person name="Spannagl M."/>
            <person name="Mayer K.F.X."/>
            <person name="Baldrich P."/>
            <person name="Meyers B.C."/>
            <person name="Huo N."/>
            <person name="Gu Y.Q."/>
            <person name="Zhou H."/>
            <person name="Devos K.M."/>
            <person name="Bennetzen J.L."/>
            <person name="Unver T."/>
            <person name="Budak H."/>
            <person name="Gulick P.J."/>
            <person name="Galiba G."/>
            <person name="Kalapos B."/>
            <person name="Nelson D.R."/>
            <person name="Li P."/>
            <person name="You F.M."/>
            <person name="Luo M.C."/>
            <person name="Dvorak J."/>
        </authorList>
    </citation>
    <scope>NUCLEOTIDE SEQUENCE [LARGE SCALE GENOMIC DNA]</scope>
    <source>
        <strain evidence="2">cv. AL8/78</strain>
    </source>
</reference>
<dbReference type="Gene3D" id="3.40.50.620">
    <property type="entry name" value="HUPs"/>
    <property type="match status" value="1"/>
</dbReference>
<reference evidence="3" key="2">
    <citation type="journal article" date="2017" name="Nat. Plants">
        <title>The Aegilops tauschii genome reveals multiple impacts of transposons.</title>
        <authorList>
            <person name="Zhao G."/>
            <person name="Zou C."/>
            <person name="Li K."/>
            <person name="Wang K."/>
            <person name="Li T."/>
            <person name="Gao L."/>
            <person name="Zhang X."/>
            <person name="Wang H."/>
            <person name="Yang Z."/>
            <person name="Liu X."/>
            <person name="Jiang W."/>
            <person name="Mao L."/>
            <person name="Kong X."/>
            <person name="Jiao Y."/>
            <person name="Jia J."/>
        </authorList>
    </citation>
    <scope>NUCLEOTIDE SEQUENCE [LARGE SCALE GENOMIC DNA]</scope>
    <source>
        <strain evidence="3">cv. AL8/78</strain>
    </source>
</reference>
<keyword evidence="3" id="KW-1185">Reference proteome</keyword>
<proteinExistence type="predicted"/>
<dbReference type="Proteomes" id="UP000015105">
    <property type="component" value="Chromosome 7D"/>
</dbReference>
<organism evidence="2 3">
    <name type="scientific">Aegilops tauschii subsp. strangulata</name>
    <name type="common">Goatgrass</name>
    <dbReference type="NCBI Taxonomy" id="200361"/>
    <lineage>
        <taxon>Eukaryota</taxon>
        <taxon>Viridiplantae</taxon>
        <taxon>Streptophyta</taxon>
        <taxon>Embryophyta</taxon>
        <taxon>Tracheophyta</taxon>
        <taxon>Spermatophyta</taxon>
        <taxon>Magnoliopsida</taxon>
        <taxon>Liliopsida</taxon>
        <taxon>Poales</taxon>
        <taxon>Poaceae</taxon>
        <taxon>BOP clade</taxon>
        <taxon>Pooideae</taxon>
        <taxon>Triticodae</taxon>
        <taxon>Triticeae</taxon>
        <taxon>Triticinae</taxon>
        <taxon>Aegilops</taxon>
    </lineage>
</organism>
<reference evidence="2" key="3">
    <citation type="journal article" date="2017" name="Nature">
        <title>Genome sequence of the progenitor of the wheat D genome Aegilops tauschii.</title>
        <authorList>
            <person name="Luo M.C."/>
            <person name="Gu Y.Q."/>
            <person name="Puiu D."/>
            <person name="Wang H."/>
            <person name="Twardziok S.O."/>
            <person name="Deal K.R."/>
            <person name="Huo N."/>
            <person name="Zhu T."/>
            <person name="Wang L."/>
            <person name="Wang Y."/>
            <person name="McGuire P.E."/>
            <person name="Liu S."/>
            <person name="Long H."/>
            <person name="Ramasamy R.K."/>
            <person name="Rodriguez J.C."/>
            <person name="Van S.L."/>
            <person name="Yuan L."/>
            <person name="Wang Z."/>
            <person name="Xia Z."/>
            <person name="Xiao L."/>
            <person name="Anderson O.D."/>
            <person name="Ouyang S."/>
            <person name="Liang Y."/>
            <person name="Zimin A.V."/>
            <person name="Pertea G."/>
            <person name="Qi P."/>
            <person name="Bennetzen J.L."/>
            <person name="Dai X."/>
            <person name="Dawson M.W."/>
            <person name="Muller H.G."/>
            <person name="Kugler K."/>
            <person name="Rivarola-Duarte L."/>
            <person name="Spannagl M."/>
            <person name="Mayer K.F.X."/>
            <person name="Lu F.H."/>
            <person name="Bevan M.W."/>
            <person name="Leroy P."/>
            <person name="Li P."/>
            <person name="You F.M."/>
            <person name="Sun Q."/>
            <person name="Liu Z."/>
            <person name="Lyons E."/>
            <person name="Wicker T."/>
            <person name="Salzberg S.L."/>
            <person name="Devos K.M."/>
            <person name="Dvorak J."/>
        </authorList>
    </citation>
    <scope>NUCLEOTIDE SEQUENCE [LARGE SCALE GENOMIC DNA]</scope>
    <source>
        <strain evidence="2">cv. AL8/78</strain>
    </source>
</reference>